<organism evidence="9 10">
    <name type="scientific">Psychrobacter fozii</name>
    <dbReference type="NCBI Taxonomy" id="198480"/>
    <lineage>
        <taxon>Bacteria</taxon>
        <taxon>Pseudomonadati</taxon>
        <taxon>Pseudomonadota</taxon>
        <taxon>Gammaproteobacteria</taxon>
        <taxon>Moraxellales</taxon>
        <taxon>Moraxellaceae</taxon>
        <taxon>Psychrobacter</taxon>
    </lineage>
</organism>
<keyword evidence="6" id="KW-0560">Oxidoreductase</keyword>
<protein>
    <submittedName>
        <fullName evidence="9">2-octaprenyl-6-methoxyphenol hydroxylase /2-octaprenyl-3-methyl-6-methoxy-1,4-benzoquinol hydroxylase</fullName>
    </submittedName>
</protein>
<dbReference type="PANTHER" id="PTHR43876:SF8">
    <property type="entry name" value="2-OCTAPRENYL-6-METHOXYPHENOL HYDROXYLASE"/>
    <property type="match status" value="1"/>
</dbReference>
<name>A0A2V4V2H3_9GAMM</name>
<keyword evidence="4" id="KW-0285">Flavoprotein</keyword>
<dbReference type="OrthoDB" id="9769565at2"/>
<comment type="caution">
    <text evidence="9">The sequence shown here is derived from an EMBL/GenBank/DDBJ whole genome shotgun (WGS) entry which is preliminary data.</text>
</comment>
<dbReference type="Proteomes" id="UP000247746">
    <property type="component" value="Unassembled WGS sequence"/>
</dbReference>
<comment type="pathway">
    <text evidence="2">Cofactor biosynthesis; ubiquinone biosynthesis.</text>
</comment>
<dbReference type="EMBL" id="QJSU01000002">
    <property type="protein sequence ID" value="PYE40091.1"/>
    <property type="molecule type" value="Genomic_DNA"/>
</dbReference>
<dbReference type="InterPro" id="IPR002938">
    <property type="entry name" value="FAD-bd"/>
</dbReference>
<accession>A0A2V4V2H3</accession>
<dbReference type="InterPro" id="IPR051205">
    <property type="entry name" value="UbiH/COQ6_monooxygenase"/>
</dbReference>
<evidence type="ECO:0000313" key="10">
    <source>
        <dbReference type="Proteomes" id="UP000247746"/>
    </source>
</evidence>
<evidence type="ECO:0000313" key="9">
    <source>
        <dbReference type="EMBL" id="PYE40091.1"/>
    </source>
</evidence>
<proteinExistence type="inferred from homology"/>
<dbReference type="Gene3D" id="3.50.50.60">
    <property type="entry name" value="FAD/NAD(P)-binding domain"/>
    <property type="match status" value="2"/>
</dbReference>
<keyword evidence="10" id="KW-1185">Reference proteome</keyword>
<evidence type="ECO:0000256" key="5">
    <source>
        <dbReference type="ARBA" id="ARBA00022827"/>
    </source>
</evidence>
<gene>
    <name evidence="9" type="ORF">DFP82_10250</name>
</gene>
<reference evidence="9 10" key="1">
    <citation type="submission" date="2018-06" db="EMBL/GenBank/DDBJ databases">
        <title>Genomic Encyclopedia of Type Strains, Phase III (KMG-III): the genomes of soil and plant-associated and newly described type strains.</title>
        <authorList>
            <person name="Whitman W."/>
        </authorList>
    </citation>
    <scope>NUCLEOTIDE SEQUENCE [LARGE SCALE GENOMIC DNA]</scope>
    <source>
        <strain evidence="9 10">CECT 5889</strain>
    </source>
</reference>
<keyword evidence="5" id="KW-0274">FAD</keyword>
<dbReference type="GO" id="GO:0071949">
    <property type="term" value="F:FAD binding"/>
    <property type="evidence" value="ECO:0007669"/>
    <property type="project" value="InterPro"/>
</dbReference>
<evidence type="ECO:0000256" key="4">
    <source>
        <dbReference type="ARBA" id="ARBA00022630"/>
    </source>
</evidence>
<dbReference type="AlphaFoldDB" id="A0A2V4V2H3"/>
<comment type="similarity">
    <text evidence="3">Belongs to the UbiH/COQ6 family.</text>
</comment>
<dbReference type="GO" id="GO:0008681">
    <property type="term" value="F:2-octaprenyl-6-methoxyphenol hydroxylase activity"/>
    <property type="evidence" value="ECO:0007669"/>
    <property type="project" value="TreeGrafter"/>
</dbReference>
<evidence type="ECO:0000259" key="8">
    <source>
        <dbReference type="Pfam" id="PF01494"/>
    </source>
</evidence>
<evidence type="ECO:0000256" key="2">
    <source>
        <dbReference type="ARBA" id="ARBA00004749"/>
    </source>
</evidence>
<evidence type="ECO:0000256" key="6">
    <source>
        <dbReference type="ARBA" id="ARBA00023002"/>
    </source>
</evidence>
<dbReference type="PRINTS" id="PR00420">
    <property type="entry name" value="RNGMNOXGNASE"/>
</dbReference>
<dbReference type="NCBIfam" id="TIGR01988">
    <property type="entry name" value="Ubi-OHases"/>
    <property type="match status" value="1"/>
</dbReference>
<evidence type="ECO:0000256" key="7">
    <source>
        <dbReference type="ARBA" id="ARBA00023033"/>
    </source>
</evidence>
<sequence length="449" mass="49209">MIQNTDVNLSNAKDKVENAVEKNVVKNIADNSKAITAQQVLIAGGGHVGLSFALLLANHGIASTLLEKNSYPTISPKDDDNRSHYLDSRNTALSRRTVQIYQEIGLWDELQSHACRIDAVQVSEQGSFGRAQLNKAEEKVESFGQVIENAWLGRKLLLAAQHEPLITLIDNANVSAVTQKADGVTLSFSYYGEEEQAQQLQGSVLVACDGRDSTVRQLLDIGTTTYDYQQTAIVGVVETDKAHEHVAIERFSPAGPLAVLPLTDPNGDGNDEYQNGYRRSVVWVCPKGEEKRYLEDDAHFLQTLQQAFGQRAGKFIAAGRRGAYPLTRVLADKQVDGRCVVMGNAAHTLHPVAGQGFNLCMRDAHVLAQMMNAQVLKGADIGDPTLLKRYEKARLSDQKRVIRFCDAVVHGFTHPNPVIKLARNVALVAFDKLPNIKPLVATYAMGLKS</sequence>
<dbReference type="PANTHER" id="PTHR43876">
    <property type="entry name" value="UBIQUINONE BIOSYNTHESIS MONOOXYGENASE COQ6, MITOCHONDRIAL"/>
    <property type="match status" value="1"/>
</dbReference>
<dbReference type="InterPro" id="IPR036188">
    <property type="entry name" value="FAD/NAD-bd_sf"/>
</dbReference>
<evidence type="ECO:0000256" key="3">
    <source>
        <dbReference type="ARBA" id="ARBA00005349"/>
    </source>
</evidence>
<dbReference type="GO" id="GO:0006744">
    <property type="term" value="P:ubiquinone biosynthetic process"/>
    <property type="evidence" value="ECO:0007669"/>
    <property type="project" value="UniProtKB-UniPathway"/>
</dbReference>
<evidence type="ECO:0000256" key="1">
    <source>
        <dbReference type="ARBA" id="ARBA00001974"/>
    </source>
</evidence>
<dbReference type="Pfam" id="PF01494">
    <property type="entry name" value="FAD_binding_3"/>
    <property type="match status" value="1"/>
</dbReference>
<feature type="domain" description="FAD-binding" evidence="8">
    <location>
        <begin position="39"/>
        <end position="404"/>
    </location>
</feature>
<keyword evidence="7" id="KW-0503">Monooxygenase</keyword>
<dbReference type="InterPro" id="IPR010971">
    <property type="entry name" value="UbiH/COQ6"/>
</dbReference>
<dbReference type="SUPFAM" id="SSF51905">
    <property type="entry name" value="FAD/NAD(P)-binding domain"/>
    <property type="match status" value="1"/>
</dbReference>
<dbReference type="UniPathway" id="UPA00232"/>
<comment type="cofactor">
    <cofactor evidence="1">
        <name>FAD</name>
        <dbReference type="ChEBI" id="CHEBI:57692"/>
    </cofactor>
</comment>